<name>Q7YXJ2_TETTH</name>
<dbReference type="EMBL" id="AY337263">
    <property type="protein sequence ID" value="AAP97878.1"/>
    <property type="molecule type" value="Genomic_DNA"/>
</dbReference>
<gene>
    <name evidence="1" type="primary">CDA12</name>
</gene>
<keyword evidence="1" id="KW-0132">Cell division</keyword>
<dbReference type="AlphaFoldDB" id="Q7YXJ2"/>
<keyword evidence="1" id="KW-0131">Cell cycle</keyword>
<accession>Q7YXJ2</accession>
<dbReference type="GO" id="GO:0051301">
    <property type="term" value="P:cell division"/>
    <property type="evidence" value="ECO:0007669"/>
    <property type="project" value="UniProtKB-KW"/>
</dbReference>
<proteinExistence type="predicted"/>
<organism evidence="1">
    <name type="scientific">Tetrahymena thermophila</name>
    <dbReference type="NCBI Taxonomy" id="5911"/>
    <lineage>
        <taxon>Eukaryota</taxon>
        <taxon>Sar</taxon>
        <taxon>Alveolata</taxon>
        <taxon>Ciliophora</taxon>
        <taxon>Intramacronucleata</taxon>
        <taxon>Oligohymenophorea</taxon>
        <taxon>Hymenostomatida</taxon>
        <taxon>Tetrahymenina</taxon>
        <taxon>Tetrahymenidae</taxon>
        <taxon>Tetrahymena</taxon>
    </lineage>
</organism>
<sequence>MCFFHNQPSYWGAVSLFMGLPSKSSVFCIEALATIPAQQMQEQQITNPKIPRLMQTRIQKTIANVCNSPQLLLSFTVKPIPQMITKIPPTASREDQRVGHFQVNLQIYKGSLIKETAVQERQTIIVNLVQSINWLSSHLEYLSGFVENAQNKPPKIPQKMTIIRSLPQAESLLPPSCGFIWFSCSYCIYQNSISLF</sequence>
<reference evidence="1" key="1">
    <citation type="journal article" date="2009" name="Eukaryot. Cell">
        <title>Nested genes CDA12 and CDA13 encode proteins associated with membrane trafficking in the ciliate Tetrahymena thermophila.</title>
        <authorList>
            <person name="Zweifel E."/>
            <person name="Smith J."/>
            <person name="Romero D."/>
            <person name="Giddings T.H.Jr."/>
            <person name="Winey M."/>
            <person name="Honts J."/>
            <person name="Dahlseid J."/>
            <person name="Schneider B."/>
            <person name="Cole E.S."/>
        </authorList>
    </citation>
    <scope>NUCLEOTIDE SEQUENCE</scope>
</reference>
<evidence type="ECO:0000313" key="1">
    <source>
        <dbReference type="EMBL" id="AAP97878.1"/>
    </source>
</evidence>
<protein>
    <submittedName>
        <fullName evidence="1">Golgi-associated cell division protein</fullName>
    </submittedName>
</protein>